<evidence type="ECO:0000256" key="1">
    <source>
        <dbReference type="SAM" id="SignalP"/>
    </source>
</evidence>
<protein>
    <submittedName>
        <fullName evidence="3">Uncharacterized protein</fullName>
    </submittedName>
</protein>
<keyword evidence="2" id="KW-1185">Reference proteome</keyword>
<accession>A0A0K0F9V2</accession>
<feature type="chain" id="PRO_5005329365" evidence="1">
    <location>
        <begin position="23"/>
        <end position="284"/>
    </location>
</feature>
<feature type="signal peptide" evidence="1">
    <location>
        <begin position="1"/>
        <end position="22"/>
    </location>
</feature>
<reference evidence="3" key="2">
    <citation type="submission" date="2015-08" db="UniProtKB">
        <authorList>
            <consortium name="WormBaseParasite"/>
        </authorList>
    </citation>
    <scope>IDENTIFICATION</scope>
</reference>
<name>A0A0K0F9V2_STRVS</name>
<dbReference type="WBParaSite" id="SVE_0560400.1">
    <property type="protein sequence ID" value="SVE_0560400.1"/>
    <property type="gene ID" value="SVE_0560400"/>
</dbReference>
<dbReference type="AlphaFoldDB" id="A0A0K0F9V2"/>
<sequence>MSKILILILSTILLSFTSICSCSLTAPGGFLLVMEKTKGIEWNDNKVVHLSNLSRTVFDNFEKVINSNGQNGTFNLLVQKFNEITTSEHGSPTKNYLFELIESSKKELASNNSEIQEKAKKKFIKIMLNMAEIASSNKYNEFVVDVKNVFDFTSFSNGTFKNYDNQIQKFKNQLIDSEKNVIKKGDPNKELRKMVLDHLENKFLYVVLEFTENCPIKFTFNDNTKEYGISELHGEEEIRKKCFENYYGKLYNQLNGVQNGIWEEKKMFAKVKDHFNTSGSSLKK</sequence>
<keyword evidence="1" id="KW-0732">Signal</keyword>
<reference evidence="2" key="1">
    <citation type="submission" date="2014-07" db="EMBL/GenBank/DDBJ databases">
        <authorList>
            <person name="Martin A.A"/>
            <person name="De Silva N."/>
        </authorList>
    </citation>
    <scope>NUCLEOTIDE SEQUENCE</scope>
</reference>
<organism evidence="2 3">
    <name type="scientific">Strongyloides venezuelensis</name>
    <name type="common">Threadworm</name>
    <dbReference type="NCBI Taxonomy" id="75913"/>
    <lineage>
        <taxon>Eukaryota</taxon>
        <taxon>Metazoa</taxon>
        <taxon>Ecdysozoa</taxon>
        <taxon>Nematoda</taxon>
        <taxon>Chromadorea</taxon>
        <taxon>Rhabditida</taxon>
        <taxon>Tylenchina</taxon>
        <taxon>Panagrolaimomorpha</taxon>
        <taxon>Strongyloidoidea</taxon>
        <taxon>Strongyloididae</taxon>
        <taxon>Strongyloides</taxon>
    </lineage>
</organism>
<evidence type="ECO:0000313" key="3">
    <source>
        <dbReference type="WBParaSite" id="SVE_0560400.1"/>
    </source>
</evidence>
<dbReference type="PROSITE" id="PS51257">
    <property type="entry name" value="PROKAR_LIPOPROTEIN"/>
    <property type="match status" value="1"/>
</dbReference>
<evidence type="ECO:0000313" key="2">
    <source>
        <dbReference type="Proteomes" id="UP000035680"/>
    </source>
</evidence>
<proteinExistence type="predicted"/>
<dbReference type="Proteomes" id="UP000035680">
    <property type="component" value="Unassembled WGS sequence"/>
</dbReference>